<dbReference type="AlphaFoldDB" id="A0A9N9CHQ5"/>
<accession>A0A9N9CHQ5</accession>
<evidence type="ECO:0000313" key="4">
    <source>
        <dbReference type="Proteomes" id="UP000789831"/>
    </source>
</evidence>
<feature type="domain" description="TLDc" evidence="2">
    <location>
        <begin position="216"/>
        <end position="399"/>
    </location>
</feature>
<dbReference type="PROSITE" id="PS50097">
    <property type="entry name" value="BTB"/>
    <property type="match status" value="1"/>
</dbReference>
<evidence type="ECO:0000313" key="3">
    <source>
        <dbReference type="EMBL" id="CAG8602006.1"/>
    </source>
</evidence>
<dbReference type="PROSITE" id="PS51886">
    <property type="entry name" value="TLDC"/>
    <property type="match status" value="1"/>
</dbReference>
<dbReference type="InterPro" id="IPR011333">
    <property type="entry name" value="SKP1/BTB/POZ_sf"/>
</dbReference>
<protein>
    <submittedName>
        <fullName evidence="3">2180_t:CDS:1</fullName>
    </submittedName>
</protein>
<dbReference type="Pfam" id="PF07534">
    <property type="entry name" value="TLD"/>
    <property type="match status" value="1"/>
</dbReference>
<dbReference type="InterPro" id="IPR006571">
    <property type="entry name" value="TLDc_dom"/>
</dbReference>
<comment type="caution">
    <text evidence="3">The sequence shown here is derived from an EMBL/GenBank/DDBJ whole genome shotgun (WGS) entry which is preliminary data.</text>
</comment>
<evidence type="ECO:0000259" key="2">
    <source>
        <dbReference type="PROSITE" id="PS51886"/>
    </source>
</evidence>
<dbReference type="EMBL" id="CAJVPL010002180">
    <property type="protein sequence ID" value="CAG8602006.1"/>
    <property type="molecule type" value="Genomic_DNA"/>
</dbReference>
<dbReference type="OrthoDB" id="5948799at2759"/>
<feature type="domain" description="BTB" evidence="1">
    <location>
        <begin position="23"/>
        <end position="117"/>
    </location>
</feature>
<dbReference type="CDD" id="cd18186">
    <property type="entry name" value="BTB_POZ_ZBTB_KLHL-like"/>
    <property type="match status" value="1"/>
</dbReference>
<sequence length="401" mass="46061">MHHTFLTNLSHDLSKLLTDSDDYNIIIYVGEDSHAKQFKAHTNLLRARSPYFRTALSSDWVIKEDGIFVFKKPNISPVVFDIILSDPQSFFTSSDFTTIEEDILLALLKRNDLEMDEVDIWNHVIRWGIAQTPTIENSIGHWTPEEFEAMEKTLHECIPLLRFFEMSPPEFYDNVRPFKQLLPIELYEGLVRSHYKPQLPRQCAVLPPRSPRIDSTIVSSKHITMISHWIEGGSGKPPTYHKPRFQFKLLYRGTRDGFTPRAFRSKCSNQGQNVVILKIKGIGKIIGGYNPIGWCNRADYADTKKSFIFSIDENNNENGTSSTMEKTIADERPKLSRISFNMSGSAIFDLESYGPNFGKGDLVIYESCKTGSCRKYSYEHEIMDPGDFVAEEFEVFKIVEK</sequence>
<name>A0A9N9CHQ5_9GLOM</name>
<dbReference type="Gene3D" id="3.30.710.10">
    <property type="entry name" value="Potassium Channel Kv1.1, Chain A"/>
    <property type="match status" value="1"/>
</dbReference>
<organism evidence="3 4">
    <name type="scientific">Ambispora gerdemannii</name>
    <dbReference type="NCBI Taxonomy" id="144530"/>
    <lineage>
        <taxon>Eukaryota</taxon>
        <taxon>Fungi</taxon>
        <taxon>Fungi incertae sedis</taxon>
        <taxon>Mucoromycota</taxon>
        <taxon>Glomeromycotina</taxon>
        <taxon>Glomeromycetes</taxon>
        <taxon>Archaeosporales</taxon>
        <taxon>Ambisporaceae</taxon>
        <taxon>Ambispora</taxon>
    </lineage>
</organism>
<dbReference type="SUPFAM" id="SSF54695">
    <property type="entry name" value="POZ domain"/>
    <property type="match status" value="1"/>
</dbReference>
<dbReference type="Proteomes" id="UP000789831">
    <property type="component" value="Unassembled WGS sequence"/>
</dbReference>
<proteinExistence type="predicted"/>
<keyword evidence="4" id="KW-1185">Reference proteome</keyword>
<dbReference type="Pfam" id="PF00651">
    <property type="entry name" value="BTB"/>
    <property type="match status" value="1"/>
</dbReference>
<gene>
    <name evidence="3" type="ORF">AGERDE_LOCUS9151</name>
</gene>
<dbReference type="InterPro" id="IPR000210">
    <property type="entry name" value="BTB/POZ_dom"/>
</dbReference>
<evidence type="ECO:0000259" key="1">
    <source>
        <dbReference type="PROSITE" id="PS50097"/>
    </source>
</evidence>
<reference evidence="3" key="1">
    <citation type="submission" date="2021-06" db="EMBL/GenBank/DDBJ databases">
        <authorList>
            <person name="Kallberg Y."/>
            <person name="Tangrot J."/>
            <person name="Rosling A."/>
        </authorList>
    </citation>
    <scope>NUCLEOTIDE SEQUENCE</scope>
    <source>
        <strain evidence="3">MT106</strain>
    </source>
</reference>